<dbReference type="CDD" id="cd13921">
    <property type="entry name" value="Amicyanin"/>
    <property type="match status" value="1"/>
</dbReference>
<gene>
    <name evidence="3" type="ORF">FRZ61_03520</name>
</gene>
<dbReference type="InterPro" id="IPR008972">
    <property type="entry name" value="Cupredoxin"/>
</dbReference>
<dbReference type="Pfam" id="PF13473">
    <property type="entry name" value="Cupredoxin_1"/>
    <property type="match status" value="1"/>
</dbReference>
<keyword evidence="1" id="KW-0732">Signal</keyword>
<dbReference type="AlphaFoldDB" id="A0A5J6MUL0"/>
<dbReference type="PANTHER" id="PTHR36507">
    <property type="entry name" value="BLL1555 PROTEIN"/>
    <property type="match status" value="1"/>
</dbReference>
<keyword evidence="4" id="KW-1185">Reference proteome</keyword>
<dbReference type="InterPro" id="IPR052721">
    <property type="entry name" value="ET_Amicyanin"/>
</dbReference>
<feature type="domain" description="EfeO-type cupredoxin-like" evidence="2">
    <location>
        <begin position="20"/>
        <end position="114"/>
    </location>
</feature>
<dbReference type="InterPro" id="IPR028096">
    <property type="entry name" value="EfeO_Cupredoxin"/>
</dbReference>
<dbReference type="EMBL" id="CP042582">
    <property type="protein sequence ID" value="QEX20435.1"/>
    <property type="molecule type" value="Genomic_DNA"/>
</dbReference>
<dbReference type="OrthoDB" id="9796416at2"/>
<evidence type="ECO:0000259" key="2">
    <source>
        <dbReference type="Pfam" id="PF13473"/>
    </source>
</evidence>
<reference evidence="3 4" key="1">
    <citation type="submission" date="2019-08" db="EMBL/GenBank/DDBJ databases">
        <title>Hyperibacter terrae gen. nov., sp. nov. and Hyperibacter viscosus sp. nov., two new members in the family Rhodospirillaceae isolated from the rhizosphere of Hypericum perforatum.</title>
        <authorList>
            <person name="Noviana Z."/>
        </authorList>
    </citation>
    <scope>NUCLEOTIDE SEQUENCE [LARGE SCALE GENOMIC DNA]</scope>
    <source>
        <strain evidence="3 4">R5959</strain>
    </source>
</reference>
<dbReference type="SUPFAM" id="SSF49503">
    <property type="entry name" value="Cupredoxins"/>
    <property type="match status" value="1"/>
</dbReference>
<feature type="chain" id="PRO_5023861283" description="EfeO-type cupredoxin-like domain-containing protein" evidence="1">
    <location>
        <begin position="35"/>
        <end position="119"/>
    </location>
</feature>
<accession>A0A5J6MUL0</accession>
<dbReference type="InterPro" id="IPR035668">
    <property type="entry name" value="Amicyanin"/>
</dbReference>
<name>A0A5J6MUL0_9PROT</name>
<evidence type="ECO:0000256" key="1">
    <source>
        <dbReference type="SAM" id="SignalP"/>
    </source>
</evidence>
<dbReference type="Gene3D" id="2.60.40.420">
    <property type="entry name" value="Cupredoxins - blue copper proteins"/>
    <property type="match status" value="1"/>
</dbReference>
<feature type="signal peptide" evidence="1">
    <location>
        <begin position="1"/>
        <end position="34"/>
    </location>
</feature>
<evidence type="ECO:0000313" key="4">
    <source>
        <dbReference type="Proteomes" id="UP000325797"/>
    </source>
</evidence>
<dbReference type="RefSeq" id="WP_151114668.1">
    <property type="nucleotide sequence ID" value="NZ_CP042582.1"/>
</dbReference>
<dbReference type="KEGG" id="hadh:FRZ61_03520"/>
<protein>
    <recommendedName>
        <fullName evidence="2">EfeO-type cupredoxin-like domain-containing protein</fullName>
    </recommendedName>
</protein>
<dbReference type="Proteomes" id="UP000325797">
    <property type="component" value="Chromosome"/>
</dbReference>
<sequence length="119" mass="12943">MSIAKAAPIAAWIRAVWRLLILGLIAAAPGAAEAADSVTIEISNYSFAPMDVTIAPGTTVVWINRDESPHTIVSTDRLFGSKAMDTDDRYSFTFGTEGDYGYVCSLHPYMTGMIRVRKP</sequence>
<proteinExistence type="predicted"/>
<evidence type="ECO:0000313" key="3">
    <source>
        <dbReference type="EMBL" id="QEX20435.1"/>
    </source>
</evidence>
<dbReference type="PANTHER" id="PTHR36507:SF1">
    <property type="entry name" value="BLL1555 PROTEIN"/>
    <property type="match status" value="1"/>
</dbReference>
<organism evidence="3 4">
    <name type="scientific">Hypericibacter adhaerens</name>
    <dbReference type="NCBI Taxonomy" id="2602016"/>
    <lineage>
        <taxon>Bacteria</taxon>
        <taxon>Pseudomonadati</taxon>
        <taxon>Pseudomonadota</taxon>
        <taxon>Alphaproteobacteria</taxon>
        <taxon>Rhodospirillales</taxon>
        <taxon>Dongiaceae</taxon>
        <taxon>Hypericibacter</taxon>
    </lineage>
</organism>